<dbReference type="Proteomes" id="UP000177346">
    <property type="component" value="Unassembled WGS sequence"/>
</dbReference>
<accession>A0A1F5XIH3</accession>
<sequence length="271" mass="31132">MWYRDAEHFKASSGHEVNGVWLPRVTRILSIKAKPALDNFFKEMESYAAAEEVKNKSAEEGTLVHETIQKLAVGESVEIPKEVEPAASVFRKFQEERQIFFHPEYVERQIWSGLHRYAGTVDALATIGGKFGVLDIKTSTGFYPEYNLQTAAYVLALQENDLKRALALPRDIETRWILRVDQQKKCLRCGASLREKGGRNKVRTARVNGSNGNGNGHCGASHEDHYWGPMEGIVELREFPYYFKDIKAFLAAKTLWEWENDYWLRQIGYLR</sequence>
<gene>
    <name evidence="1" type="ORF">A3B19_01690</name>
</gene>
<dbReference type="EMBL" id="MFIF01000002">
    <property type="protein sequence ID" value="OGF87680.1"/>
    <property type="molecule type" value="Genomic_DNA"/>
</dbReference>
<organism evidence="1 2">
    <name type="scientific">Candidatus Giovannonibacteria bacterium RIFCSPLOWO2_01_FULL_46_32</name>
    <dbReference type="NCBI Taxonomy" id="1798353"/>
    <lineage>
        <taxon>Bacteria</taxon>
        <taxon>Candidatus Giovannoniibacteriota</taxon>
    </lineage>
</organism>
<proteinExistence type="predicted"/>
<name>A0A1F5XIH3_9BACT</name>
<dbReference type="InterPro" id="IPR011604">
    <property type="entry name" value="PDDEXK-like_dom_sf"/>
</dbReference>
<protein>
    <recommendedName>
        <fullName evidence="3">PD-(D/E)XK endonuclease-like domain-containing protein</fullName>
    </recommendedName>
</protein>
<dbReference type="Gene3D" id="3.90.320.10">
    <property type="match status" value="1"/>
</dbReference>
<evidence type="ECO:0000313" key="1">
    <source>
        <dbReference type="EMBL" id="OGF87680.1"/>
    </source>
</evidence>
<evidence type="ECO:0000313" key="2">
    <source>
        <dbReference type="Proteomes" id="UP000177346"/>
    </source>
</evidence>
<evidence type="ECO:0008006" key="3">
    <source>
        <dbReference type="Google" id="ProtNLM"/>
    </source>
</evidence>
<reference evidence="1 2" key="1">
    <citation type="journal article" date="2016" name="Nat. Commun.">
        <title>Thousands of microbial genomes shed light on interconnected biogeochemical processes in an aquifer system.</title>
        <authorList>
            <person name="Anantharaman K."/>
            <person name="Brown C.T."/>
            <person name="Hug L.A."/>
            <person name="Sharon I."/>
            <person name="Castelle C.J."/>
            <person name="Probst A.J."/>
            <person name="Thomas B.C."/>
            <person name="Singh A."/>
            <person name="Wilkins M.J."/>
            <person name="Karaoz U."/>
            <person name="Brodie E.L."/>
            <person name="Williams K.H."/>
            <person name="Hubbard S.S."/>
            <person name="Banfield J.F."/>
        </authorList>
    </citation>
    <scope>NUCLEOTIDE SEQUENCE [LARGE SCALE GENOMIC DNA]</scope>
</reference>
<comment type="caution">
    <text evidence="1">The sequence shown here is derived from an EMBL/GenBank/DDBJ whole genome shotgun (WGS) entry which is preliminary data.</text>
</comment>
<dbReference type="AlphaFoldDB" id="A0A1F5XIH3"/>